<sequence length="200" mass="22038">METRRRLVVAAAEMFDRKGYASATLSDIARVAQVTKGALYFHFASKGDLAEAVQAAGSELLRDAVRRHRGHDNSPLQTLIDVTHWLATALRQEPTVRANFRLSRERDGRRPVFTDFHQRWLSLTSSLLEQARRAGELRVEAGHLGPHTLVASAVCGIEALADTDMPEVELTERVSALWGLLLPGLAADADHGRLRTSPPS</sequence>
<dbReference type="InterPro" id="IPR047923">
    <property type="entry name" value="ArpA-like"/>
</dbReference>
<dbReference type="SUPFAM" id="SSF46689">
    <property type="entry name" value="Homeodomain-like"/>
    <property type="match status" value="1"/>
</dbReference>
<keyword evidence="3" id="KW-0804">Transcription</keyword>
<dbReference type="Pfam" id="PF00440">
    <property type="entry name" value="TetR_N"/>
    <property type="match status" value="1"/>
</dbReference>
<comment type="caution">
    <text evidence="6">The sequence shown here is derived from an EMBL/GenBank/DDBJ whole genome shotgun (WGS) entry which is preliminary data.</text>
</comment>
<dbReference type="Proteomes" id="UP000766698">
    <property type="component" value="Unassembled WGS sequence"/>
</dbReference>
<dbReference type="InterPro" id="IPR009057">
    <property type="entry name" value="Homeodomain-like_sf"/>
</dbReference>
<evidence type="ECO:0000313" key="7">
    <source>
        <dbReference type="Proteomes" id="UP000766698"/>
    </source>
</evidence>
<evidence type="ECO:0000256" key="2">
    <source>
        <dbReference type="ARBA" id="ARBA00023125"/>
    </source>
</evidence>
<dbReference type="PANTHER" id="PTHR30055:SF234">
    <property type="entry name" value="HTH-TYPE TRANSCRIPTIONAL REGULATOR BETI"/>
    <property type="match status" value="1"/>
</dbReference>
<keyword evidence="1" id="KW-0805">Transcription regulation</keyword>
<accession>A0ABR6E9T8</accession>
<evidence type="ECO:0000313" key="6">
    <source>
        <dbReference type="EMBL" id="MBB1242003.1"/>
    </source>
</evidence>
<dbReference type="Gene3D" id="1.10.357.10">
    <property type="entry name" value="Tetracycline Repressor, domain 2"/>
    <property type="match status" value="1"/>
</dbReference>
<evidence type="ECO:0000256" key="4">
    <source>
        <dbReference type="PROSITE-ProRule" id="PRU00335"/>
    </source>
</evidence>
<keyword evidence="2 4" id="KW-0238">DNA-binding</keyword>
<evidence type="ECO:0000259" key="5">
    <source>
        <dbReference type="PROSITE" id="PS50977"/>
    </source>
</evidence>
<proteinExistence type="predicted"/>
<reference evidence="7" key="1">
    <citation type="journal article" date="2020" name="Syst. Appl. Microbiol.">
        <title>Streptomyces alkaliterrae sp. nov., isolated from an alkaline soil, and emended descriptions of Streptomyces alkaliphilus, Streptomyces calidiresistens and Streptomyces durbertensis.</title>
        <authorList>
            <person name="Swiecimska M."/>
            <person name="Golinska P."/>
            <person name="Nouioui I."/>
            <person name="Wypij M."/>
            <person name="Rai M."/>
            <person name="Sangal V."/>
            <person name="Goodfellow M."/>
        </authorList>
    </citation>
    <scope>NUCLEOTIDE SEQUENCE [LARGE SCALE GENOMIC DNA]</scope>
    <source>
        <strain evidence="7">DSM 104538</strain>
    </source>
</reference>
<dbReference type="EMBL" id="WMLF01000002">
    <property type="protein sequence ID" value="MBB1242003.1"/>
    <property type="molecule type" value="Genomic_DNA"/>
</dbReference>
<dbReference type="PROSITE" id="PS01081">
    <property type="entry name" value="HTH_TETR_1"/>
    <property type="match status" value="1"/>
</dbReference>
<dbReference type="PRINTS" id="PR00455">
    <property type="entry name" value="HTHTETR"/>
</dbReference>
<dbReference type="RefSeq" id="WP_182853443.1">
    <property type="nucleotide sequence ID" value="NZ_WMLF01000002.1"/>
</dbReference>
<evidence type="ECO:0000256" key="3">
    <source>
        <dbReference type="ARBA" id="ARBA00023163"/>
    </source>
</evidence>
<keyword evidence="7" id="KW-1185">Reference proteome</keyword>
<organism evidence="6 7">
    <name type="scientific">Streptomyces durbertensis</name>
    <dbReference type="NCBI Taxonomy" id="2448886"/>
    <lineage>
        <taxon>Bacteria</taxon>
        <taxon>Bacillati</taxon>
        <taxon>Actinomycetota</taxon>
        <taxon>Actinomycetes</taxon>
        <taxon>Kitasatosporales</taxon>
        <taxon>Streptomycetaceae</taxon>
        <taxon>Streptomyces</taxon>
    </lineage>
</organism>
<dbReference type="PANTHER" id="PTHR30055">
    <property type="entry name" value="HTH-TYPE TRANSCRIPTIONAL REGULATOR RUTR"/>
    <property type="match status" value="1"/>
</dbReference>
<dbReference type="InterPro" id="IPR036271">
    <property type="entry name" value="Tet_transcr_reg_TetR-rel_C_sf"/>
</dbReference>
<dbReference type="InterPro" id="IPR023772">
    <property type="entry name" value="DNA-bd_HTH_TetR-type_CS"/>
</dbReference>
<dbReference type="NCBIfam" id="NF041196">
    <property type="entry name" value="ScbR_bind_reg"/>
    <property type="match status" value="1"/>
</dbReference>
<feature type="DNA-binding region" description="H-T-H motif" evidence="4">
    <location>
        <begin position="24"/>
        <end position="43"/>
    </location>
</feature>
<dbReference type="PROSITE" id="PS50977">
    <property type="entry name" value="HTH_TETR_2"/>
    <property type="match status" value="1"/>
</dbReference>
<dbReference type="InterPro" id="IPR050109">
    <property type="entry name" value="HTH-type_TetR-like_transc_reg"/>
</dbReference>
<feature type="domain" description="HTH tetR-type" evidence="5">
    <location>
        <begin position="1"/>
        <end position="61"/>
    </location>
</feature>
<dbReference type="SUPFAM" id="SSF48498">
    <property type="entry name" value="Tetracyclin repressor-like, C-terminal domain"/>
    <property type="match status" value="1"/>
</dbReference>
<evidence type="ECO:0000256" key="1">
    <source>
        <dbReference type="ARBA" id="ARBA00023015"/>
    </source>
</evidence>
<name>A0ABR6E9T8_9ACTN</name>
<gene>
    <name evidence="6" type="ORF">GL263_00195</name>
</gene>
<protein>
    <submittedName>
        <fullName evidence="6">TetR family transcriptional regulator</fullName>
    </submittedName>
</protein>
<dbReference type="InterPro" id="IPR001647">
    <property type="entry name" value="HTH_TetR"/>
</dbReference>